<name>A0A2P7QE67_9SPHN</name>
<dbReference type="Pfam" id="PF01757">
    <property type="entry name" value="Acyl_transf_3"/>
    <property type="match status" value="1"/>
</dbReference>
<keyword evidence="1" id="KW-0472">Membrane</keyword>
<evidence type="ECO:0000313" key="3">
    <source>
        <dbReference type="EMBL" id="PSJ36263.1"/>
    </source>
</evidence>
<sequence length="408" mass="44142">MDMAHLSPGTTPERLHALDGVRAGALLLGVLFHASLSFLPGGQIWVVRDAPSDALGMFSFVAHIFRMAAFFLIAGYFGRMLLARRGPGGFVRNRLVRVALPLLVFWPIVLAGIVATFVWGAATMAGGSLPPGPPPPPPTLATFPLTHLWFLYVLLLFYTAALAIRALASLVDRPGRFRGGIDRGMRALSATPAAPLFLAAPLAAALAVRPDWHAWGGIPTPDTGFLPNMAALAGYGTAFAFGWLLHRQTGLLEQIRRWWAVQLAAAILLSIACWVQLASVPASAPMPAGSTRTLFACLYALAVWTWTLGLTGAALRFLTRERPGVRYLADASYWIYLMHLPVVMALQVAIYPVAAPGLAKWALVCLGAFLILVASYHLLVRHSWLGRWLNGRKLPWRGSAPVLETHKA</sequence>
<dbReference type="GO" id="GO:0016747">
    <property type="term" value="F:acyltransferase activity, transferring groups other than amino-acyl groups"/>
    <property type="evidence" value="ECO:0007669"/>
    <property type="project" value="InterPro"/>
</dbReference>
<keyword evidence="4" id="KW-1185">Reference proteome</keyword>
<protein>
    <recommendedName>
        <fullName evidence="2">Acyltransferase 3 domain-containing protein</fullName>
    </recommendedName>
</protein>
<accession>A0A2P7QE67</accession>
<feature type="domain" description="Acyltransferase 3" evidence="2">
    <location>
        <begin position="16"/>
        <end position="376"/>
    </location>
</feature>
<feature type="transmembrane region" description="Helical" evidence="1">
    <location>
        <begin position="188"/>
        <end position="208"/>
    </location>
</feature>
<dbReference type="PANTHER" id="PTHR36927">
    <property type="entry name" value="BLR4337 PROTEIN"/>
    <property type="match status" value="1"/>
</dbReference>
<dbReference type="InterPro" id="IPR002656">
    <property type="entry name" value="Acyl_transf_3_dom"/>
</dbReference>
<reference evidence="3 4" key="1">
    <citation type="submission" date="2018-03" db="EMBL/GenBank/DDBJ databases">
        <title>The draft genome of Sphingosinicella sp. GL-C-18.</title>
        <authorList>
            <person name="Liu L."/>
            <person name="Li L."/>
            <person name="Liang L."/>
            <person name="Zhang X."/>
            <person name="Wang T."/>
        </authorList>
    </citation>
    <scope>NUCLEOTIDE SEQUENCE [LARGE SCALE GENOMIC DNA]</scope>
    <source>
        <strain evidence="3 4">GL-C-18</strain>
    </source>
</reference>
<dbReference type="Proteomes" id="UP000241167">
    <property type="component" value="Unassembled WGS sequence"/>
</dbReference>
<feature type="transmembrane region" description="Helical" evidence="1">
    <location>
        <begin position="358"/>
        <end position="379"/>
    </location>
</feature>
<keyword evidence="1" id="KW-1133">Transmembrane helix</keyword>
<gene>
    <name evidence="3" type="ORF">C7I55_27140</name>
</gene>
<feature type="transmembrane region" description="Helical" evidence="1">
    <location>
        <begin position="228"/>
        <end position="246"/>
    </location>
</feature>
<comment type="caution">
    <text evidence="3">The sequence shown here is derived from an EMBL/GenBank/DDBJ whole genome shotgun (WGS) entry which is preliminary data.</text>
</comment>
<feature type="transmembrane region" description="Helical" evidence="1">
    <location>
        <begin position="149"/>
        <end position="168"/>
    </location>
</feature>
<dbReference type="EMBL" id="PXYI01000016">
    <property type="protein sequence ID" value="PSJ36263.1"/>
    <property type="molecule type" value="Genomic_DNA"/>
</dbReference>
<dbReference type="AlphaFoldDB" id="A0A2P7QE67"/>
<dbReference type="PANTHER" id="PTHR36927:SF1">
    <property type="entry name" value="MDO-LIKE PROTEIN"/>
    <property type="match status" value="1"/>
</dbReference>
<feature type="transmembrane region" description="Helical" evidence="1">
    <location>
        <begin position="98"/>
        <end position="129"/>
    </location>
</feature>
<feature type="transmembrane region" description="Helical" evidence="1">
    <location>
        <begin position="21"/>
        <end position="42"/>
    </location>
</feature>
<feature type="transmembrane region" description="Helical" evidence="1">
    <location>
        <begin position="54"/>
        <end position="77"/>
    </location>
</feature>
<proteinExistence type="predicted"/>
<evidence type="ECO:0000313" key="4">
    <source>
        <dbReference type="Proteomes" id="UP000241167"/>
    </source>
</evidence>
<evidence type="ECO:0000259" key="2">
    <source>
        <dbReference type="Pfam" id="PF01757"/>
    </source>
</evidence>
<feature type="transmembrane region" description="Helical" evidence="1">
    <location>
        <begin position="298"/>
        <end position="319"/>
    </location>
</feature>
<organism evidence="3 4">
    <name type="scientific">Allosphingosinicella deserti</name>
    <dbReference type="NCBI Taxonomy" id="2116704"/>
    <lineage>
        <taxon>Bacteria</taxon>
        <taxon>Pseudomonadati</taxon>
        <taxon>Pseudomonadota</taxon>
        <taxon>Alphaproteobacteria</taxon>
        <taxon>Sphingomonadales</taxon>
        <taxon>Sphingomonadaceae</taxon>
        <taxon>Allosphingosinicella</taxon>
    </lineage>
</organism>
<feature type="transmembrane region" description="Helical" evidence="1">
    <location>
        <begin position="331"/>
        <end position="352"/>
    </location>
</feature>
<keyword evidence="1" id="KW-0812">Transmembrane</keyword>
<dbReference type="InterPro" id="IPR050623">
    <property type="entry name" value="Glucan_succinyl_AcylTrfase"/>
</dbReference>
<evidence type="ECO:0000256" key="1">
    <source>
        <dbReference type="SAM" id="Phobius"/>
    </source>
</evidence>
<feature type="transmembrane region" description="Helical" evidence="1">
    <location>
        <begin position="258"/>
        <end position="278"/>
    </location>
</feature>